<dbReference type="InterPro" id="IPR036770">
    <property type="entry name" value="Ankyrin_rpt-contain_sf"/>
</dbReference>
<dbReference type="InterPro" id="IPR002110">
    <property type="entry name" value="Ankyrin_rpt"/>
</dbReference>
<dbReference type="PROSITE" id="PS50088">
    <property type="entry name" value="ANK_REPEAT"/>
    <property type="match status" value="1"/>
</dbReference>
<feature type="compositionally biased region" description="Acidic residues" evidence="4">
    <location>
        <begin position="427"/>
        <end position="447"/>
    </location>
</feature>
<organism evidence="5 6">
    <name type="scientific">Acanthamoeba castellanii (strain ATCC 30010 / Neff)</name>
    <dbReference type="NCBI Taxonomy" id="1257118"/>
    <lineage>
        <taxon>Eukaryota</taxon>
        <taxon>Amoebozoa</taxon>
        <taxon>Discosea</taxon>
        <taxon>Longamoebia</taxon>
        <taxon>Centramoebida</taxon>
        <taxon>Acanthamoebidae</taxon>
        <taxon>Acanthamoeba</taxon>
    </lineage>
</organism>
<keyword evidence="6" id="KW-1185">Reference proteome</keyword>
<sequence>MDSLRGGERGWGTFTVGIAVEFKGGKEPPLELRHALSFDEGGQWTEIALPVSRAAEAPGRSDKMKEKKMKTKQQHATSHDQLFSAIVTNEPKARLQLVQPFLTAESVNLTLDGDCLHHSDRYRGTKVTLLHLAAFLSDHGLVEALLAAGADPNLPLESLQRSYEYQQRKGSMGGDFFAQARGHETRATQATALHLALLNEHHEMAARLLLAGASPWLTAGRLSKSQGSHCSSWSLSFINASAFHMACYSGLSSHAQFEAPAQRRHPVPIPGVSQGEEKTNKGRVTKKLCALLIASHRLAGCNVNEPVGSPDNGTSSSTSIEGATPLALLINSSSSSRKALRFADDLLAIGADPAITCASRTRRHNYDGHEGSGGSSEEWRDFNCLHLAVLLGRADFVRKLIGLVVDNKANAEMKIVTVDQPHRSMFDYDDELFGGGDEEEEEAEANDPDAPKPAPRRRAGRGGRRKKGKSPTTTTCSFTAAALAREKAHDAEIKRLLGV</sequence>
<feature type="repeat" description="ANK" evidence="3">
    <location>
        <begin position="125"/>
        <end position="157"/>
    </location>
</feature>
<dbReference type="Gene3D" id="2.60.40.1970">
    <property type="entry name" value="YEATS domain"/>
    <property type="match status" value="1"/>
</dbReference>
<dbReference type="Gene3D" id="1.25.40.20">
    <property type="entry name" value="Ankyrin repeat-containing domain"/>
    <property type="match status" value="1"/>
</dbReference>
<dbReference type="PROSITE" id="PS50297">
    <property type="entry name" value="ANK_REP_REGION"/>
    <property type="match status" value="1"/>
</dbReference>
<dbReference type="SMART" id="SM00248">
    <property type="entry name" value="ANK"/>
    <property type="match status" value="4"/>
</dbReference>
<reference evidence="5 6" key="1">
    <citation type="journal article" date="2013" name="Genome Biol.">
        <title>Genome of Acanthamoeba castellanii highlights extensive lateral gene transfer and early evolution of tyrosine kinase signaling.</title>
        <authorList>
            <person name="Clarke M."/>
            <person name="Lohan A.J."/>
            <person name="Liu B."/>
            <person name="Lagkouvardos I."/>
            <person name="Roy S."/>
            <person name="Zafar N."/>
            <person name="Bertelli C."/>
            <person name="Schilde C."/>
            <person name="Kianianmomeni A."/>
            <person name="Burglin T.R."/>
            <person name="Frech C."/>
            <person name="Turcotte B."/>
            <person name="Kopec K.O."/>
            <person name="Synnott J.M."/>
            <person name="Choo C."/>
            <person name="Paponov I."/>
            <person name="Finkler A."/>
            <person name="Soon Heng Tan C."/>
            <person name="Hutchins A.P."/>
            <person name="Weinmeier T."/>
            <person name="Rattei T."/>
            <person name="Chu J.S."/>
            <person name="Gimenez G."/>
            <person name="Irimia M."/>
            <person name="Rigden D.J."/>
            <person name="Fitzpatrick D.A."/>
            <person name="Lorenzo-Morales J."/>
            <person name="Bateman A."/>
            <person name="Chiu C.H."/>
            <person name="Tang P."/>
            <person name="Hegemann P."/>
            <person name="Fromm H."/>
            <person name="Raoult D."/>
            <person name="Greub G."/>
            <person name="Miranda-Saavedra D."/>
            <person name="Chen N."/>
            <person name="Nash P."/>
            <person name="Ginger M.L."/>
            <person name="Horn M."/>
            <person name="Schaap P."/>
            <person name="Caler L."/>
            <person name="Loftus B."/>
        </authorList>
    </citation>
    <scope>NUCLEOTIDE SEQUENCE [LARGE SCALE GENOMIC DNA]</scope>
    <source>
        <strain evidence="5 6">Neff</strain>
    </source>
</reference>
<dbReference type="GeneID" id="14917229"/>
<dbReference type="EMBL" id="KB007986">
    <property type="protein sequence ID" value="ELR16538.1"/>
    <property type="molecule type" value="Genomic_DNA"/>
</dbReference>
<gene>
    <name evidence="5" type="ORF">ACA1_167580</name>
</gene>
<evidence type="ECO:0000256" key="3">
    <source>
        <dbReference type="PROSITE-ProRule" id="PRU00023"/>
    </source>
</evidence>
<accession>L8GVB4</accession>
<keyword evidence="1" id="KW-0677">Repeat</keyword>
<name>L8GVB4_ACACF</name>
<proteinExistence type="predicted"/>
<dbReference type="InterPro" id="IPR038704">
    <property type="entry name" value="YEAST_sf"/>
</dbReference>
<dbReference type="AlphaFoldDB" id="L8GVB4"/>
<dbReference type="GO" id="GO:0005737">
    <property type="term" value="C:cytoplasm"/>
    <property type="evidence" value="ECO:0007669"/>
    <property type="project" value="TreeGrafter"/>
</dbReference>
<dbReference type="PANTHER" id="PTHR24198:SF165">
    <property type="entry name" value="ANKYRIN REPEAT-CONTAINING PROTEIN-RELATED"/>
    <property type="match status" value="1"/>
</dbReference>
<protein>
    <submittedName>
        <fullName evidence="5">Ankyrin repeat-containing protein</fullName>
    </submittedName>
</protein>
<dbReference type="VEuPathDB" id="AmoebaDB:ACA1_167580"/>
<dbReference type="RefSeq" id="XP_004338551.1">
    <property type="nucleotide sequence ID" value="XM_004338503.1"/>
</dbReference>
<evidence type="ECO:0000256" key="2">
    <source>
        <dbReference type="ARBA" id="ARBA00023043"/>
    </source>
</evidence>
<evidence type="ECO:0000313" key="5">
    <source>
        <dbReference type="EMBL" id="ELR16538.1"/>
    </source>
</evidence>
<feature type="compositionally biased region" description="Basic residues" evidence="4">
    <location>
        <begin position="454"/>
        <end position="469"/>
    </location>
</feature>
<dbReference type="SUPFAM" id="SSF48403">
    <property type="entry name" value="Ankyrin repeat"/>
    <property type="match status" value="1"/>
</dbReference>
<evidence type="ECO:0000256" key="1">
    <source>
        <dbReference type="ARBA" id="ARBA00022737"/>
    </source>
</evidence>
<evidence type="ECO:0000256" key="4">
    <source>
        <dbReference type="SAM" id="MobiDB-lite"/>
    </source>
</evidence>
<dbReference type="Proteomes" id="UP000011083">
    <property type="component" value="Unassembled WGS sequence"/>
</dbReference>
<dbReference type="KEGG" id="acan:ACA1_167580"/>
<feature type="region of interest" description="Disordered" evidence="4">
    <location>
        <begin position="426"/>
        <end position="478"/>
    </location>
</feature>
<evidence type="ECO:0000313" key="6">
    <source>
        <dbReference type="Proteomes" id="UP000011083"/>
    </source>
</evidence>
<dbReference type="Pfam" id="PF00023">
    <property type="entry name" value="Ank"/>
    <property type="match status" value="2"/>
</dbReference>
<dbReference type="PANTHER" id="PTHR24198">
    <property type="entry name" value="ANKYRIN REPEAT AND PROTEIN KINASE DOMAIN-CONTAINING PROTEIN"/>
    <property type="match status" value="1"/>
</dbReference>
<keyword evidence="2 3" id="KW-0040">ANK repeat</keyword>